<reference evidence="1" key="1">
    <citation type="submission" date="2021-02" db="EMBL/GenBank/DDBJ databases">
        <authorList>
            <person name="Nowell W R."/>
        </authorList>
    </citation>
    <scope>NUCLEOTIDE SEQUENCE</scope>
    <source>
        <strain evidence="1">Ploen Becks lab</strain>
    </source>
</reference>
<accession>A0A814EY92</accession>
<keyword evidence="2" id="KW-1185">Reference proteome</keyword>
<dbReference type="Proteomes" id="UP000663879">
    <property type="component" value="Unassembled WGS sequence"/>
</dbReference>
<gene>
    <name evidence="1" type="ORF">OXX778_LOCUS15147</name>
</gene>
<dbReference type="EMBL" id="CAJNOC010003272">
    <property type="protein sequence ID" value="CAF0975487.1"/>
    <property type="molecule type" value="Genomic_DNA"/>
</dbReference>
<sequence length="240" mass="28156">MNHNCPKCSNSFWLCKCKICKDNNVKNIDIDKTISQMAEIRHFKQFFSSESLYHIYDVFWINNVDIIELSKDPIEKVSYMEKYYGVNDREVQHNESWDDDIPSNQMVLVKIYQVLELQLMTLNWHLKNLTNEFSSPMGVHDKIRILLYHDSLERPISIPFLKKTNLTSQVQVDSFERVAQLHKELQINENNNLTAHVIIARLPSGSGRKMVISKKKKTPYTKKKDCTKIQSDSTNDFQVL</sequence>
<evidence type="ECO:0000313" key="1">
    <source>
        <dbReference type="EMBL" id="CAF0975487.1"/>
    </source>
</evidence>
<organism evidence="1 2">
    <name type="scientific">Brachionus calyciflorus</name>
    <dbReference type="NCBI Taxonomy" id="104777"/>
    <lineage>
        <taxon>Eukaryota</taxon>
        <taxon>Metazoa</taxon>
        <taxon>Spiralia</taxon>
        <taxon>Gnathifera</taxon>
        <taxon>Rotifera</taxon>
        <taxon>Eurotatoria</taxon>
        <taxon>Monogononta</taxon>
        <taxon>Pseudotrocha</taxon>
        <taxon>Ploima</taxon>
        <taxon>Brachionidae</taxon>
        <taxon>Brachionus</taxon>
    </lineage>
</organism>
<evidence type="ECO:0000313" key="2">
    <source>
        <dbReference type="Proteomes" id="UP000663879"/>
    </source>
</evidence>
<protein>
    <submittedName>
        <fullName evidence="1">Uncharacterized protein</fullName>
    </submittedName>
</protein>
<proteinExistence type="predicted"/>
<comment type="caution">
    <text evidence="1">The sequence shown here is derived from an EMBL/GenBank/DDBJ whole genome shotgun (WGS) entry which is preliminary data.</text>
</comment>
<dbReference type="OrthoDB" id="6750869at2759"/>
<dbReference type="AlphaFoldDB" id="A0A814EY92"/>
<name>A0A814EY92_9BILA</name>